<name>A0A1J1IZE1_9DIPT</name>
<dbReference type="AlphaFoldDB" id="A0A1J1IZE1"/>
<keyword evidence="2" id="KW-1185">Reference proteome</keyword>
<sequence>VHGPSDCPWSSTHSPTRAPIVLFKRILGNTLERILRKIPDKNSKKS</sequence>
<reference evidence="1 2" key="1">
    <citation type="submission" date="2015-04" db="EMBL/GenBank/DDBJ databases">
        <authorList>
            <person name="Syromyatnikov M.Y."/>
            <person name="Popov V.N."/>
        </authorList>
    </citation>
    <scope>NUCLEOTIDE SEQUENCE [LARGE SCALE GENOMIC DNA]</scope>
</reference>
<dbReference type="EMBL" id="CVRI01000060">
    <property type="protein sequence ID" value="CRL03953.1"/>
    <property type="molecule type" value="Genomic_DNA"/>
</dbReference>
<evidence type="ECO:0000313" key="1">
    <source>
        <dbReference type="EMBL" id="CRL03953.1"/>
    </source>
</evidence>
<evidence type="ECO:0000313" key="2">
    <source>
        <dbReference type="Proteomes" id="UP000183832"/>
    </source>
</evidence>
<accession>A0A1J1IZE1</accession>
<feature type="non-terminal residue" evidence="1">
    <location>
        <position position="1"/>
    </location>
</feature>
<gene>
    <name evidence="1" type="ORF">CLUMA_CG017075</name>
</gene>
<dbReference type="Proteomes" id="UP000183832">
    <property type="component" value="Unassembled WGS sequence"/>
</dbReference>
<proteinExistence type="predicted"/>
<protein>
    <submittedName>
        <fullName evidence="1">CLUMA_CG017075, isoform A</fullName>
    </submittedName>
</protein>
<organism evidence="1 2">
    <name type="scientific">Clunio marinus</name>
    <dbReference type="NCBI Taxonomy" id="568069"/>
    <lineage>
        <taxon>Eukaryota</taxon>
        <taxon>Metazoa</taxon>
        <taxon>Ecdysozoa</taxon>
        <taxon>Arthropoda</taxon>
        <taxon>Hexapoda</taxon>
        <taxon>Insecta</taxon>
        <taxon>Pterygota</taxon>
        <taxon>Neoptera</taxon>
        <taxon>Endopterygota</taxon>
        <taxon>Diptera</taxon>
        <taxon>Nematocera</taxon>
        <taxon>Chironomoidea</taxon>
        <taxon>Chironomidae</taxon>
        <taxon>Clunio</taxon>
    </lineage>
</organism>